<proteinExistence type="predicted"/>
<accession>C3YWC9</accession>
<gene>
    <name evidence="1" type="ORF">BRAFLDRAFT_68761</name>
</gene>
<organism>
    <name type="scientific">Branchiostoma floridae</name>
    <name type="common">Florida lancelet</name>
    <name type="synonym">Amphioxus</name>
    <dbReference type="NCBI Taxonomy" id="7739"/>
    <lineage>
        <taxon>Eukaryota</taxon>
        <taxon>Metazoa</taxon>
        <taxon>Chordata</taxon>
        <taxon>Cephalochordata</taxon>
        <taxon>Leptocardii</taxon>
        <taxon>Amphioxiformes</taxon>
        <taxon>Branchiostomatidae</taxon>
        <taxon>Branchiostoma</taxon>
    </lineage>
</organism>
<dbReference type="InParanoid" id="C3YWC9"/>
<evidence type="ECO:0000313" key="1">
    <source>
        <dbReference type="EMBL" id="EEN55173.1"/>
    </source>
</evidence>
<protein>
    <submittedName>
        <fullName evidence="1">Uncharacterized protein</fullName>
    </submittedName>
</protein>
<sequence>MEGECYFYDFYDFGGGLGSMIRHAPELEEITVLPETPASPLNTTTTTNTNFNFEMSDDASPRGVLTPDMIRIEYPQLPLAIEDKWKPLFDKRFLRVLQHRDMAGDIDAHHLSLVQELLQQDDMGNISFQQFVNIVRDSLFLIV</sequence>
<name>C3YWC9_BRAFL</name>
<dbReference type="AlphaFoldDB" id="C3YWC9"/>
<reference evidence="1" key="1">
    <citation type="journal article" date="2008" name="Nature">
        <title>The amphioxus genome and the evolution of the chordate karyotype.</title>
        <authorList>
            <consortium name="US DOE Joint Genome Institute (JGI-PGF)"/>
            <person name="Putnam N.H."/>
            <person name="Butts T."/>
            <person name="Ferrier D.E.K."/>
            <person name="Furlong R.F."/>
            <person name="Hellsten U."/>
            <person name="Kawashima T."/>
            <person name="Robinson-Rechavi M."/>
            <person name="Shoguchi E."/>
            <person name="Terry A."/>
            <person name="Yu J.-K."/>
            <person name="Benito-Gutierrez E.L."/>
            <person name="Dubchak I."/>
            <person name="Garcia-Fernandez J."/>
            <person name="Gibson-Brown J.J."/>
            <person name="Grigoriev I.V."/>
            <person name="Horton A.C."/>
            <person name="de Jong P.J."/>
            <person name="Jurka J."/>
            <person name="Kapitonov V.V."/>
            <person name="Kohara Y."/>
            <person name="Kuroki Y."/>
            <person name="Lindquist E."/>
            <person name="Lucas S."/>
            <person name="Osoegawa K."/>
            <person name="Pennacchio L.A."/>
            <person name="Salamov A.A."/>
            <person name="Satou Y."/>
            <person name="Sauka-Spengler T."/>
            <person name="Schmutz J."/>
            <person name="Shin-I T."/>
            <person name="Toyoda A."/>
            <person name="Bronner-Fraser M."/>
            <person name="Fujiyama A."/>
            <person name="Holland L.Z."/>
            <person name="Holland P.W.H."/>
            <person name="Satoh N."/>
            <person name="Rokhsar D.S."/>
        </authorList>
    </citation>
    <scope>NUCLEOTIDE SEQUENCE [LARGE SCALE GENOMIC DNA]</scope>
    <source>
        <strain evidence="1">S238N-H82</strain>
        <tissue evidence="1">Testes</tissue>
    </source>
</reference>
<dbReference type="EMBL" id="GG666561">
    <property type="protein sequence ID" value="EEN55173.1"/>
    <property type="molecule type" value="Genomic_DNA"/>
</dbReference>